<sequence>MALPVHPPAMGGKTAWGVSEVFSRPTDDPEELMKMQKLQSEFSQREQERLNRLKDMDEQASGILEARRAKRNQFQMGVTQGVDDFKKKQDDILKRMAEEKEQKRARRRLEKGKSSVKKKKQKNKSSKGKEKKRKLKRKGKKMSSSSSSSSSSGSSSEDSSESSSPSSVSFPKKRKTDHKTRQVQKRDRVEEEPVMVAVIDDGAKRRADEAKAREREVRRKAQEELAAWQAETKRKEAEAEVRRKEEAQRKEEEREAEARRKTLELEARREADEAEALRKKAEVESRKELFQTDALLRRQVPKRADESAKIAGGYRERQHVMAAQDITIRGNLVVLARTAGIVLGPAETDPIGRIAVEFVKRQDGGVACLNVVPKEIMKG</sequence>
<feature type="compositionally biased region" description="Low complexity" evidence="1">
    <location>
        <begin position="142"/>
        <end position="170"/>
    </location>
</feature>
<feature type="compositionally biased region" description="Basic residues" evidence="1">
    <location>
        <begin position="103"/>
        <end position="141"/>
    </location>
</feature>
<gene>
    <name evidence="2" type="ORF">NSCI0253_LOCUS10716</name>
</gene>
<feature type="region of interest" description="Disordered" evidence="1">
    <location>
        <begin position="40"/>
        <end position="70"/>
    </location>
</feature>
<feature type="compositionally biased region" description="Basic and acidic residues" evidence="1">
    <location>
        <begin position="231"/>
        <end position="259"/>
    </location>
</feature>
<organism evidence="2">
    <name type="scientific">Noctiluca scintillans</name>
    <name type="common">Sea sparkle</name>
    <name type="synonym">Red tide dinoflagellate</name>
    <dbReference type="NCBI Taxonomy" id="2966"/>
    <lineage>
        <taxon>Eukaryota</taxon>
        <taxon>Sar</taxon>
        <taxon>Alveolata</taxon>
        <taxon>Dinophyceae</taxon>
        <taxon>Noctilucales</taxon>
        <taxon>Noctilucaceae</taxon>
        <taxon>Noctiluca</taxon>
    </lineage>
</organism>
<dbReference type="EMBL" id="HBFQ01015492">
    <property type="protein sequence ID" value="CAD8836368.1"/>
    <property type="molecule type" value="Transcribed_RNA"/>
</dbReference>
<evidence type="ECO:0000256" key="1">
    <source>
        <dbReference type="SAM" id="MobiDB-lite"/>
    </source>
</evidence>
<feature type="region of interest" description="Disordered" evidence="1">
    <location>
        <begin position="93"/>
        <end position="259"/>
    </location>
</feature>
<feature type="compositionally biased region" description="Basic residues" evidence="1">
    <location>
        <begin position="171"/>
        <end position="183"/>
    </location>
</feature>
<evidence type="ECO:0000313" key="2">
    <source>
        <dbReference type="EMBL" id="CAD8836368.1"/>
    </source>
</evidence>
<dbReference type="AlphaFoldDB" id="A0A7S1F167"/>
<accession>A0A7S1F167</accession>
<name>A0A7S1F167_NOCSC</name>
<feature type="compositionally biased region" description="Basic and acidic residues" evidence="1">
    <location>
        <begin position="43"/>
        <end position="57"/>
    </location>
</feature>
<reference evidence="2" key="1">
    <citation type="submission" date="2021-01" db="EMBL/GenBank/DDBJ databases">
        <authorList>
            <person name="Corre E."/>
            <person name="Pelletier E."/>
            <person name="Niang G."/>
            <person name="Scheremetjew M."/>
            <person name="Finn R."/>
            <person name="Kale V."/>
            <person name="Holt S."/>
            <person name="Cochrane G."/>
            <person name="Meng A."/>
            <person name="Brown T."/>
            <person name="Cohen L."/>
        </authorList>
    </citation>
    <scope>NUCLEOTIDE SEQUENCE</scope>
</reference>
<feature type="compositionally biased region" description="Basic and acidic residues" evidence="1">
    <location>
        <begin position="93"/>
        <end position="102"/>
    </location>
</feature>
<protein>
    <submittedName>
        <fullName evidence="2">Uncharacterized protein</fullName>
    </submittedName>
</protein>
<feature type="compositionally biased region" description="Basic and acidic residues" evidence="1">
    <location>
        <begin position="201"/>
        <end position="223"/>
    </location>
</feature>
<proteinExistence type="predicted"/>